<feature type="compositionally biased region" description="Low complexity" evidence="1">
    <location>
        <begin position="198"/>
        <end position="230"/>
    </location>
</feature>
<accession>A0A1Q3A2J9</accession>
<dbReference type="InterPro" id="IPR018789">
    <property type="entry name" value="Flo11"/>
</dbReference>
<dbReference type="Pfam" id="PF10182">
    <property type="entry name" value="Flo11"/>
    <property type="match status" value="1"/>
</dbReference>
<evidence type="ECO:0000259" key="3">
    <source>
        <dbReference type="PROSITE" id="PS51824"/>
    </source>
</evidence>
<feature type="region of interest" description="Disordered" evidence="1">
    <location>
        <begin position="190"/>
        <end position="363"/>
    </location>
</feature>
<dbReference type="AlphaFoldDB" id="A0A1Q3A2J9"/>
<feature type="compositionally biased region" description="Low complexity" evidence="1">
    <location>
        <begin position="242"/>
        <end position="363"/>
    </location>
</feature>
<feature type="non-terminal residue" evidence="4">
    <location>
        <position position="363"/>
    </location>
</feature>
<name>A0A1Q3A2J9_ZYGRO</name>
<feature type="signal peptide" evidence="2">
    <location>
        <begin position="1"/>
        <end position="20"/>
    </location>
</feature>
<evidence type="ECO:0000256" key="2">
    <source>
        <dbReference type="SAM" id="SignalP"/>
    </source>
</evidence>
<gene>
    <name evidence="4" type="ORF">ZYGR_0R01200</name>
</gene>
<comment type="caution">
    <text evidence="4">The sequence shown here is derived from an EMBL/GenBank/DDBJ whole genome shotgun (WGS) entry which is preliminary data.</text>
</comment>
<dbReference type="Proteomes" id="UP000187013">
    <property type="component" value="Unassembled WGS sequence"/>
</dbReference>
<sequence length="363" mass="36535">MIRSLYSLLFLAAPLVVALGGSSTTTASPAPYGLTRREEHQVVDLYDACPVRNILNSLGAEKLISFDMEVTDVSYLGGNTYNVTIHVSGKINIASYLFRGLHVSDIDGPDSEVTLYSTTTPNLLNLLCPSDYTANFLVYGVEQGDTVWLPSFRLVYEYSNGLPGVLETVNQLELITGCLEVDSSLSGYYWPTPDDDSSSAPPSGSGLPQSAPSTNSCFQSSTSAPTSSQSDTLQNKDPVGYSTAPISSASSSSSAAQTSAASSGPSAAPVTDASSTSSSAPTSGATSGSSAPSNDANSSTSGSSAAQANTVSSSSSAAPATDASSSSSSAPTSGTTSGSSAPSNGANSSTSGSSAAQANTVSS</sequence>
<organism evidence="4 5">
    <name type="scientific">Zygosaccharomyces rouxii</name>
    <dbReference type="NCBI Taxonomy" id="4956"/>
    <lineage>
        <taxon>Eukaryota</taxon>
        <taxon>Fungi</taxon>
        <taxon>Dikarya</taxon>
        <taxon>Ascomycota</taxon>
        <taxon>Saccharomycotina</taxon>
        <taxon>Saccharomycetes</taxon>
        <taxon>Saccharomycetales</taxon>
        <taxon>Saccharomycetaceae</taxon>
        <taxon>Zygosaccharomyces</taxon>
    </lineage>
</organism>
<dbReference type="PROSITE" id="PS51824">
    <property type="entry name" value="FLO11"/>
    <property type="match status" value="1"/>
</dbReference>
<reference evidence="4 5" key="1">
    <citation type="submission" date="2016-08" db="EMBL/GenBank/DDBJ databases">
        <title>Draft genome sequence of allopolyploid Zygosaccharomyces rouxii.</title>
        <authorList>
            <person name="Watanabe J."/>
            <person name="Uehara K."/>
            <person name="Mogi Y."/>
            <person name="Tsukioka Y."/>
        </authorList>
    </citation>
    <scope>NUCLEOTIDE SEQUENCE [LARGE SCALE GENOMIC DNA]</scope>
    <source>
        <strain evidence="4 5">NBRC 110957</strain>
    </source>
</reference>
<evidence type="ECO:0000256" key="1">
    <source>
        <dbReference type="SAM" id="MobiDB-lite"/>
    </source>
</evidence>
<evidence type="ECO:0000313" key="5">
    <source>
        <dbReference type="Proteomes" id="UP000187013"/>
    </source>
</evidence>
<protein>
    <recommendedName>
        <fullName evidence="3">Flo11 domain-containing protein</fullName>
    </recommendedName>
</protein>
<feature type="domain" description="Flo11" evidence="3">
    <location>
        <begin position="36"/>
        <end position="200"/>
    </location>
</feature>
<proteinExistence type="predicted"/>
<dbReference type="SMART" id="SM01213">
    <property type="entry name" value="Flo11"/>
    <property type="match status" value="1"/>
</dbReference>
<keyword evidence="2" id="KW-0732">Signal</keyword>
<feature type="chain" id="PRO_5011981230" description="Flo11 domain-containing protein" evidence="2">
    <location>
        <begin position="21"/>
        <end position="363"/>
    </location>
</feature>
<dbReference type="EMBL" id="BDGX01000018">
    <property type="protein sequence ID" value="GAV49877.1"/>
    <property type="molecule type" value="Genomic_DNA"/>
</dbReference>
<evidence type="ECO:0000313" key="4">
    <source>
        <dbReference type="EMBL" id="GAV49877.1"/>
    </source>
</evidence>